<proteinExistence type="predicted"/>
<dbReference type="PROSITE" id="PS50977">
    <property type="entry name" value="HTH_TETR_2"/>
    <property type="match status" value="1"/>
</dbReference>
<organism evidence="4 5">
    <name type="scientific">Corynebacterium pelargi</name>
    <dbReference type="NCBI Taxonomy" id="1471400"/>
    <lineage>
        <taxon>Bacteria</taxon>
        <taxon>Bacillati</taxon>
        <taxon>Actinomycetota</taxon>
        <taxon>Actinomycetes</taxon>
        <taxon>Mycobacteriales</taxon>
        <taxon>Corynebacteriaceae</taxon>
        <taxon>Corynebacterium</taxon>
    </lineage>
</organism>
<evidence type="ECO:0000256" key="1">
    <source>
        <dbReference type="ARBA" id="ARBA00023015"/>
    </source>
</evidence>
<name>A0A410W6D5_9CORY</name>
<protein>
    <submittedName>
        <fullName evidence="4">Transcriptional regulator BetI</fullName>
    </submittedName>
</protein>
<dbReference type="RefSeq" id="WP_128889097.1">
    <property type="nucleotide sequence ID" value="NZ_BMCX01000004.1"/>
</dbReference>
<dbReference type="Gene3D" id="1.10.357.10">
    <property type="entry name" value="Tetracycline Repressor, domain 2"/>
    <property type="match status" value="1"/>
</dbReference>
<dbReference type="KEGG" id="cpeg:CPELA_01120"/>
<keyword evidence="3" id="KW-0804">Transcription</keyword>
<dbReference type="InterPro" id="IPR001647">
    <property type="entry name" value="HTH_TetR"/>
</dbReference>
<dbReference type="Pfam" id="PF00440">
    <property type="entry name" value="TetR_N"/>
    <property type="match status" value="1"/>
</dbReference>
<keyword evidence="2" id="KW-0238">DNA-binding</keyword>
<dbReference type="OrthoDB" id="9806334at2"/>
<dbReference type="PANTHER" id="PTHR47506:SF6">
    <property type="entry name" value="HTH-TYPE TRANSCRIPTIONAL REPRESSOR NEMR"/>
    <property type="match status" value="1"/>
</dbReference>
<dbReference type="EMBL" id="CP035299">
    <property type="protein sequence ID" value="QAU51525.1"/>
    <property type="molecule type" value="Genomic_DNA"/>
</dbReference>
<accession>A0A410W6D5</accession>
<sequence length="189" mass="20837">MTMRDDEAQATRRRILDRTGWLISINGTDVSLSDIAKAVGISKSGLLHHFPSKDQLFHAVVEDMIVQFRAKVASHIAMDEPAEGRFLRAYLRTLLIEGPTINGLCGPTLPWIGVTSDAAIRKLVDEDNKWWSDQVAQDRLDPAKSIVIERAADGIAAAMASNQITQEQAKPALDLLMLMATNNDTETIE</sequence>
<dbReference type="GO" id="GO:0003677">
    <property type="term" value="F:DNA binding"/>
    <property type="evidence" value="ECO:0007669"/>
    <property type="project" value="UniProtKB-UniRule"/>
</dbReference>
<evidence type="ECO:0000256" key="3">
    <source>
        <dbReference type="ARBA" id="ARBA00023163"/>
    </source>
</evidence>
<dbReference type="AlphaFoldDB" id="A0A410W6D5"/>
<dbReference type="InterPro" id="IPR009057">
    <property type="entry name" value="Homeodomain-like_sf"/>
</dbReference>
<dbReference type="PANTHER" id="PTHR47506">
    <property type="entry name" value="TRANSCRIPTIONAL REGULATORY PROTEIN"/>
    <property type="match status" value="1"/>
</dbReference>
<evidence type="ECO:0000313" key="5">
    <source>
        <dbReference type="Proteomes" id="UP000288929"/>
    </source>
</evidence>
<dbReference type="Proteomes" id="UP000288929">
    <property type="component" value="Chromosome"/>
</dbReference>
<keyword evidence="5" id="KW-1185">Reference proteome</keyword>
<evidence type="ECO:0000256" key="2">
    <source>
        <dbReference type="ARBA" id="ARBA00023125"/>
    </source>
</evidence>
<keyword evidence="1" id="KW-0805">Transcription regulation</keyword>
<evidence type="ECO:0000313" key="4">
    <source>
        <dbReference type="EMBL" id="QAU51525.1"/>
    </source>
</evidence>
<reference evidence="4 5" key="1">
    <citation type="submission" date="2019-01" db="EMBL/GenBank/DDBJ databases">
        <authorList>
            <person name="Ruckert C."/>
            <person name="Busche T."/>
            <person name="Kalinowski J."/>
        </authorList>
    </citation>
    <scope>NUCLEOTIDE SEQUENCE [LARGE SCALE GENOMIC DNA]</scope>
    <source>
        <strain evidence="4 5">136/3</strain>
    </source>
</reference>
<dbReference type="SUPFAM" id="SSF46689">
    <property type="entry name" value="Homeodomain-like"/>
    <property type="match status" value="1"/>
</dbReference>
<gene>
    <name evidence="4" type="ORF">CPELA_01120</name>
</gene>